<evidence type="ECO:0008006" key="9">
    <source>
        <dbReference type="Google" id="ProtNLM"/>
    </source>
</evidence>
<evidence type="ECO:0000256" key="3">
    <source>
        <dbReference type="ARBA" id="ARBA00022692"/>
    </source>
</evidence>
<dbReference type="RefSeq" id="WP_188410607.1">
    <property type="nucleotide sequence ID" value="NZ_BMCP01000004.1"/>
</dbReference>
<dbReference type="PANTHER" id="PTHR30213:SF0">
    <property type="entry name" value="UPF0761 MEMBRANE PROTEIN YIHY"/>
    <property type="match status" value="1"/>
</dbReference>
<feature type="transmembrane region" description="Helical" evidence="6">
    <location>
        <begin position="180"/>
        <end position="203"/>
    </location>
</feature>
<feature type="transmembrane region" description="Helical" evidence="6">
    <location>
        <begin position="28"/>
        <end position="54"/>
    </location>
</feature>
<evidence type="ECO:0000256" key="4">
    <source>
        <dbReference type="ARBA" id="ARBA00022989"/>
    </source>
</evidence>
<keyword evidence="3 6" id="KW-0812">Transmembrane</keyword>
<dbReference type="NCBIfam" id="TIGR00765">
    <property type="entry name" value="yihY_not_rbn"/>
    <property type="match status" value="1"/>
</dbReference>
<comment type="caution">
    <text evidence="7">The sequence shown here is derived from an EMBL/GenBank/DDBJ whole genome shotgun (WGS) entry which is preliminary data.</text>
</comment>
<organism evidence="7 8">
    <name type="scientific">Agaricicola taiwanensis</name>
    <dbReference type="NCBI Taxonomy" id="591372"/>
    <lineage>
        <taxon>Bacteria</taxon>
        <taxon>Pseudomonadati</taxon>
        <taxon>Pseudomonadota</taxon>
        <taxon>Alphaproteobacteria</taxon>
        <taxon>Rhodobacterales</taxon>
        <taxon>Paracoccaceae</taxon>
        <taxon>Agaricicola</taxon>
    </lineage>
</organism>
<keyword evidence="2" id="KW-1003">Cell membrane</keyword>
<keyword evidence="5 6" id="KW-0472">Membrane</keyword>
<evidence type="ECO:0000256" key="5">
    <source>
        <dbReference type="ARBA" id="ARBA00023136"/>
    </source>
</evidence>
<keyword evidence="4 6" id="KW-1133">Transmembrane helix</keyword>
<dbReference type="PIRSF" id="PIRSF035875">
    <property type="entry name" value="RNase_BN"/>
    <property type="match status" value="1"/>
</dbReference>
<evidence type="ECO:0000256" key="2">
    <source>
        <dbReference type="ARBA" id="ARBA00022475"/>
    </source>
</evidence>
<dbReference type="Proteomes" id="UP000602745">
    <property type="component" value="Unassembled WGS sequence"/>
</dbReference>
<dbReference type="GO" id="GO:0005886">
    <property type="term" value="C:plasma membrane"/>
    <property type="evidence" value="ECO:0007669"/>
    <property type="project" value="UniProtKB-SubCell"/>
</dbReference>
<dbReference type="Pfam" id="PF03631">
    <property type="entry name" value="Virul_fac_BrkB"/>
    <property type="match status" value="1"/>
</dbReference>
<reference evidence="7" key="2">
    <citation type="submission" date="2020-09" db="EMBL/GenBank/DDBJ databases">
        <authorList>
            <person name="Sun Q."/>
            <person name="Sedlacek I."/>
        </authorList>
    </citation>
    <scope>NUCLEOTIDE SEQUENCE</scope>
    <source>
        <strain evidence="7">CCM 7684</strain>
    </source>
</reference>
<comment type="subcellular location">
    <subcellularLocation>
        <location evidence="1">Cell membrane</location>
        <topology evidence="1">Multi-pass membrane protein</topology>
    </subcellularLocation>
</comment>
<evidence type="ECO:0000256" key="6">
    <source>
        <dbReference type="SAM" id="Phobius"/>
    </source>
</evidence>
<gene>
    <name evidence="7" type="ORF">GCM10007276_29870</name>
</gene>
<evidence type="ECO:0000313" key="7">
    <source>
        <dbReference type="EMBL" id="GGE50830.1"/>
    </source>
</evidence>
<feature type="transmembrane region" description="Helical" evidence="6">
    <location>
        <begin position="137"/>
        <end position="160"/>
    </location>
</feature>
<name>A0A8J2YKD4_9RHOB</name>
<reference evidence="7" key="1">
    <citation type="journal article" date="2014" name="Int. J. Syst. Evol. Microbiol.">
        <title>Complete genome sequence of Corynebacterium casei LMG S-19264T (=DSM 44701T), isolated from a smear-ripened cheese.</title>
        <authorList>
            <consortium name="US DOE Joint Genome Institute (JGI-PGF)"/>
            <person name="Walter F."/>
            <person name="Albersmeier A."/>
            <person name="Kalinowski J."/>
            <person name="Ruckert C."/>
        </authorList>
    </citation>
    <scope>NUCLEOTIDE SEQUENCE</scope>
    <source>
        <strain evidence="7">CCM 7684</strain>
    </source>
</reference>
<evidence type="ECO:0000313" key="8">
    <source>
        <dbReference type="Proteomes" id="UP000602745"/>
    </source>
</evidence>
<sequence length="297" mass="32057">MTLSLMGRAWRLARDVVLRFITHDGWAIASHVTLAILLAIFPFLIVVTAFASFLGTVDVAQETVALVFEGWPAAVAEPLANEIARVLTGRRGDLVTIGLVLTLWVASSAVEAMRAALVRAYGVTDPRPFWLTRVQSIIFVLIGAIGLMLVAIAIVLWPTVWNILTAALPWLTQMQGVFTGLRYGATGLFLIVTLTLAHLWLPYGRRSAKRVLPGVIFTILLWLTAAAIFGIWIANFADYASTYAGLGSIMAAIVFLNVNATVFVLGCELNAVLADRRAARSELRGEERGTAAVVGGP</sequence>
<protein>
    <recommendedName>
        <fullName evidence="9">YihY/virulence factor BrkB family protein</fullName>
    </recommendedName>
</protein>
<dbReference type="PANTHER" id="PTHR30213">
    <property type="entry name" value="INNER MEMBRANE PROTEIN YHJD"/>
    <property type="match status" value="1"/>
</dbReference>
<proteinExistence type="predicted"/>
<keyword evidence="8" id="KW-1185">Reference proteome</keyword>
<dbReference type="AlphaFoldDB" id="A0A8J2YKD4"/>
<feature type="transmembrane region" description="Helical" evidence="6">
    <location>
        <begin position="249"/>
        <end position="274"/>
    </location>
</feature>
<feature type="transmembrane region" description="Helical" evidence="6">
    <location>
        <begin position="215"/>
        <end position="237"/>
    </location>
</feature>
<dbReference type="EMBL" id="BMCP01000004">
    <property type="protein sequence ID" value="GGE50830.1"/>
    <property type="molecule type" value="Genomic_DNA"/>
</dbReference>
<accession>A0A8J2YKD4</accession>
<evidence type="ECO:0000256" key="1">
    <source>
        <dbReference type="ARBA" id="ARBA00004651"/>
    </source>
</evidence>
<dbReference type="InterPro" id="IPR017039">
    <property type="entry name" value="Virul_fac_BrkB"/>
</dbReference>